<dbReference type="PANTHER" id="PTHR24114:SF50">
    <property type="entry name" value="RNI-LIKE PROTEIN"/>
    <property type="match status" value="1"/>
</dbReference>
<dbReference type="GeneID" id="113464310"/>
<protein>
    <submittedName>
        <fullName evidence="3">NLR family CARD domain-containing protein 3-like</fullName>
    </submittedName>
</protein>
<dbReference type="PANTHER" id="PTHR24114">
    <property type="entry name" value="LEUCINE RICH REPEAT FAMILY PROTEIN"/>
    <property type="match status" value="1"/>
</dbReference>
<reference evidence="3" key="1">
    <citation type="submission" date="2025-08" db="UniProtKB">
        <authorList>
            <consortium name="RefSeq"/>
        </authorList>
    </citation>
    <scope>IDENTIFICATION</scope>
    <source>
        <tissue evidence="3">Whole body</tissue>
    </source>
</reference>
<accession>A0AAJ7WAG7</accession>
<feature type="compositionally biased region" description="Basic and acidic residues" evidence="1">
    <location>
        <begin position="458"/>
        <end position="473"/>
    </location>
</feature>
<evidence type="ECO:0000256" key="1">
    <source>
        <dbReference type="SAM" id="MobiDB-lite"/>
    </source>
</evidence>
<dbReference type="InterPro" id="IPR001611">
    <property type="entry name" value="Leu-rich_rpt"/>
</dbReference>
<evidence type="ECO:0000313" key="3">
    <source>
        <dbReference type="RefSeq" id="XP_026669188.1"/>
    </source>
</evidence>
<dbReference type="Pfam" id="PF13516">
    <property type="entry name" value="LRR_6"/>
    <property type="match status" value="2"/>
</dbReference>
<sequence>MCPVPDDPGLIPAFWTIQEHRTAYADEDGIEMFFDLVNMSNIRPIKALEDMLLTEKINLQYYGINSRVVRPLCEALTRNVFVNTVNLTGNWLSEDACYHLNDLLLRNNIVHTLLLAGCKIGPGGAAKFYDGISETTTLKTLDLSDCNIRSEGFDPIARAMCNNESIETLLLNNNNLDETCADGLQKLISCSSTLQRLGLSWNSLYPADLWRKLLKGFEENETLIDLDLSWNALGKECVPHLRRLLLRSPPLKKLNLNGNRFYDEDVVFLARGLSRNERLEELYMGNNPMKGEGTLALIKALTPDRAPNSPLRLLDLTNVWAQKNIIPELEKIRNNKPWLDIRLGGILSNYKLKGPDVQAILLKRANYEAMKPKRKRRRRNFGHFVLSLSDESVSKGRFVQLIKRFRLKLSPTLVDALVGAFSGLKRTVDQGLLKSIYLKHYPDTKPPPIKPPKKKKDKGKDKKEKGTKTKEQQ</sequence>
<dbReference type="SMART" id="SM00368">
    <property type="entry name" value="LRR_RI"/>
    <property type="match status" value="6"/>
</dbReference>
<dbReference type="InterPro" id="IPR052394">
    <property type="entry name" value="LRR-containing"/>
</dbReference>
<dbReference type="RefSeq" id="XP_026669188.1">
    <property type="nucleotide sequence ID" value="XM_026813387.1"/>
</dbReference>
<organism evidence="2 3">
    <name type="scientific">Ceratina calcarata</name>
    <dbReference type="NCBI Taxonomy" id="156304"/>
    <lineage>
        <taxon>Eukaryota</taxon>
        <taxon>Metazoa</taxon>
        <taxon>Ecdysozoa</taxon>
        <taxon>Arthropoda</taxon>
        <taxon>Hexapoda</taxon>
        <taxon>Insecta</taxon>
        <taxon>Pterygota</taxon>
        <taxon>Neoptera</taxon>
        <taxon>Endopterygota</taxon>
        <taxon>Hymenoptera</taxon>
        <taxon>Apocrita</taxon>
        <taxon>Aculeata</taxon>
        <taxon>Apoidea</taxon>
        <taxon>Anthophila</taxon>
        <taxon>Apidae</taxon>
        <taxon>Ceratina</taxon>
        <taxon>Zadontomerus</taxon>
    </lineage>
</organism>
<proteinExistence type="predicted"/>
<dbReference type="InterPro" id="IPR032675">
    <property type="entry name" value="LRR_dom_sf"/>
</dbReference>
<dbReference type="KEGG" id="ccal:113464310"/>
<name>A0AAJ7WAG7_9HYME</name>
<dbReference type="AlphaFoldDB" id="A0AAJ7WAG7"/>
<dbReference type="Proteomes" id="UP000694925">
    <property type="component" value="Unplaced"/>
</dbReference>
<keyword evidence="2" id="KW-1185">Reference proteome</keyword>
<gene>
    <name evidence="3" type="primary">LOC113464310</name>
</gene>
<dbReference type="SUPFAM" id="SSF52047">
    <property type="entry name" value="RNI-like"/>
    <property type="match status" value="1"/>
</dbReference>
<evidence type="ECO:0000313" key="2">
    <source>
        <dbReference type="Proteomes" id="UP000694925"/>
    </source>
</evidence>
<dbReference type="Gene3D" id="3.80.10.10">
    <property type="entry name" value="Ribonuclease Inhibitor"/>
    <property type="match status" value="1"/>
</dbReference>
<feature type="region of interest" description="Disordered" evidence="1">
    <location>
        <begin position="440"/>
        <end position="473"/>
    </location>
</feature>